<dbReference type="InterPro" id="IPR050202">
    <property type="entry name" value="Cyt/Deoxycyt_deaminase"/>
</dbReference>
<reference evidence="14 15" key="1">
    <citation type="submission" date="2012-08" db="EMBL/GenBank/DDBJ databases">
        <title>Whole genome shotgun sequence of Gordonia rubripertincta NBRC 101908.</title>
        <authorList>
            <person name="Takarada H."/>
            <person name="Hosoyama A."/>
            <person name="Tsuchikane K."/>
            <person name="Katsumata H."/>
            <person name="Baba S."/>
            <person name="Ohji S."/>
            <person name="Yamazaki S."/>
            <person name="Fujita N."/>
        </authorList>
    </citation>
    <scope>NUCLEOTIDE SEQUENCE [LARGE SCALE GENOMIC DNA]</scope>
    <source>
        <strain evidence="14 15">NBRC 101908</strain>
    </source>
</reference>
<protein>
    <recommendedName>
        <fullName evidence="5 12">Cytidine deaminase</fullName>
        <ecNumber evidence="4 12">3.5.4.5</ecNumber>
    </recommendedName>
    <alternativeName>
        <fullName evidence="9 12">Cytidine aminohydrolase</fullName>
    </alternativeName>
</protein>
<evidence type="ECO:0000313" key="14">
    <source>
        <dbReference type="EMBL" id="GAB84493.1"/>
    </source>
</evidence>
<evidence type="ECO:0000256" key="12">
    <source>
        <dbReference type="RuleBase" id="RU364006"/>
    </source>
</evidence>
<evidence type="ECO:0000256" key="11">
    <source>
        <dbReference type="ARBA" id="ARBA00049558"/>
    </source>
</evidence>
<dbReference type="InterPro" id="IPR016192">
    <property type="entry name" value="APOBEC/CMP_deaminase_Zn-bd"/>
</dbReference>
<comment type="similarity">
    <text evidence="3 12">Belongs to the cytidine and deoxycytidylate deaminase family.</text>
</comment>
<evidence type="ECO:0000256" key="7">
    <source>
        <dbReference type="ARBA" id="ARBA00022801"/>
    </source>
</evidence>
<evidence type="ECO:0000256" key="5">
    <source>
        <dbReference type="ARBA" id="ARBA00018266"/>
    </source>
</evidence>
<dbReference type="InterPro" id="IPR002125">
    <property type="entry name" value="CMP_dCMP_dom"/>
</dbReference>
<gene>
    <name evidence="14" type="primary">cdd</name>
    <name evidence="14" type="ORF">GORBP_039_02040</name>
</gene>
<dbReference type="NCBIfam" id="TIGR01354">
    <property type="entry name" value="cyt_deam_tetra"/>
    <property type="match status" value="1"/>
</dbReference>
<dbReference type="PROSITE" id="PS51747">
    <property type="entry name" value="CYT_DCMP_DEAMINASES_2"/>
    <property type="match status" value="1"/>
</dbReference>
<dbReference type="Pfam" id="PF00383">
    <property type="entry name" value="dCMP_cyt_deam_1"/>
    <property type="match status" value="1"/>
</dbReference>
<dbReference type="CDD" id="cd01283">
    <property type="entry name" value="cytidine_deaminase"/>
    <property type="match status" value="1"/>
</dbReference>
<comment type="catalytic activity">
    <reaction evidence="11 12">
        <text>cytidine + H2O + H(+) = uridine + NH4(+)</text>
        <dbReference type="Rhea" id="RHEA:16069"/>
        <dbReference type="ChEBI" id="CHEBI:15377"/>
        <dbReference type="ChEBI" id="CHEBI:15378"/>
        <dbReference type="ChEBI" id="CHEBI:16704"/>
        <dbReference type="ChEBI" id="CHEBI:17562"/>
        <dbReference type="ChEBI" id="CHEBI:28938"/>
        <dbReference type="EC" id="3.5.4.5"/>
    </reaction>
</comment>
<comment type="cofactor">
    <cofactor evidence="1 12">
        <name>Zn(2+)</name>
        <dbReference type="ChEBI" id="CHEBI:29105"/>
    </cofactor>
</comment>
<evidence type="ECO:0000259" key="13">
    <source>
        <dbReference type="PROSITE" id="PS51747"/>
    </source>
</evidence>
<dbReference type="EC" id="3.5.4.5" evidence="4 12"/>
<evidence type="ECO:0000256" key="6">
    <source>
        <dbReference type="ARBA" id="ARBA00022723"/>
    </source>
</evidence>
<evidence type="ECO:0000256" key="3">
    <source>
        <dbReference type="ARBA" id="ARBA00006576"/>
    </source>
</evidence>
<evidence type="ECO:0000256" key="1">
    <source>
        <dbReference type="ARBA" id="ARBA00001947"/>
    </source>
</evidence>
<dbReference type="PANTHER" id="PTHR11644:SF2">
    <property type="entry name" value="CYTIDINE DEAMINASE"/>
    <property type="match status" value="1"/>
</dbReference>
<keyword evidence="6 12" id="KW-0479">Metal-binding</keyword>
<dbReference type="NCBIfam" id="NF004064">
    <property type="entry name" value="PRK05578.1"/>
    <property type="match status" value="1"/>
</dbReference>
<organism evidence="14 15">
    <name type="scientific">Gordonia rubripertincta NBRC 101908</name>
    <dbReference type="NCBI Taxonomy" id="1077975"/>
    <lineage>
        <taxon>Bacteria</taxon>
        <taxon>Bacillati</taxon>
        <taxon>Actinomycetota</taxon>
        <taxon>Actinomycetes</taxon>
        <taxon>Mycobacteriales</taxon>
        <taxon>Gordoniaceae</taxon>
        <taxon>Gordonia</taxon>
    </lineage>
</organism>
<keyword evidence="15" id="KW-1185">Reference proteome</keyword>
<evidence type="ECO:0000256" key="4">
    <source>
        <dbReference type="ARBA" id="ARBA00012783"/>
    </source>
</evidence>
<evidence type="ECO:0000256" key="2">
    <source>
        <dbReference type="ARBA" id="ARBA00003949"/>
    </source>
</evidence>
<dbReference type="EMBL" id="BAHB01000039">
    <property type="protein sequence ID" value="GAB84493.1"/>
    <property type="molecule type" value="Genomic_DNA"/>
</dbReference>
<evidence type="ECO:0000256" key="8">
    <source>
        <dbReference type="ARBA" id="ARBA00022833"/>
    </source>
</evidence>
<name>A0ABQ0HQD7_GORRU</name>
<feature type="domain" description="CMP/dCMP-type deaminase" evidence="13">
    <location>
        <begin position="21"/>
        <end position="143"/>
    </location>
</feature>
<dbReference type="InterPro" id="IPR006262">
    <property type="entry name" value="Cyt_deam_tetra"/>
</dbReference>
<evidence type="ECO:0000313" key="15">
    <source>
        <dbReference type="Proteomes" id="UP000010744"/>
    </source>
</evidence>
<proteinExistence type="inferred from homology"/>
<keyword evidence="8 12" id="KW-0862">Zinc</keyword>
<evidence type="ECO:0000256" key="10">
    <source>
        <dbReference type="ARBA" id="ARBA00049252"/>
    </source>
</evidence>
<dbReference type="InterPro" id="IPR016193">
    <property type="entry name" value="Cytidine_deaminase-like"/>
</dbReference>
<keyword evidence="7 12" id="KW-0378">Hydrolase</keyword>
<dbReference type="SUPFAM" id="SSF53927">
    <property type="entry name" value="Cytidine deaminase-like"/>
    <property type="match status" value="1"/>
</dbReference>
<comment type="function">
    <text evidence="2 12">This enzyme scavenges exogenous and endogenous cytidine and 2'-deoxycytidine for UMP synthesis.</text>
</comment>
<dbReference type="PROSITE" id="PS00903">
    <property type="entry name" value="CYT_DCMP_DEAMINASES_1"/>
    <property type="match status" value="1"/>
</dbReference>
<comment type="catalytic activity">
    <reaction evidence="10 12">
        <text>2'-deoxycytidine + H2O + H(+) = 2'-deoxyuridine + NH4(+)</text>
        <dbReference type="Rhea" id="RHEA:13433"/>
        <dbReference type="ChEBI" id="CHEBI:15377"/>
        <dbReference type="ChEBI" id="CHEBI:15378"/>
        <dbReference type="ChEBI" id="CHEBI:15698"/>
        <dbReference type="ChEBI" id="CHEBI:16450"/>
        <dbReference type="ChEBI" id="CHEBI:28938"/>
        <dbReference type="EC" id="3.5.4.5"/>
    </reaction>
</comment>
<accession>A0ABQ0HQD7</accession>
<evidence type="ECO:0000256" key="9">
    <source>
        <dbReference type="ARBA" id="ARBA00032005"/>
    </source>
</evidence>
<sequence>MDSACPVGYTLCLEVGVSTDIEWNVLRHKATEMLSHAYAPYSQYPVGAAGVTSDGRVVAGCNVENVSYGLGICAEVSLVAQLISQGGKSLRAVTVTDASGKVLMPCGRCRQVLFEHGGRDLLVDHPAGPRPLVELLPDAFGPDDIAEVVS</sequence>
<dbReference type="Proteomes" id="UP000010744">
    <property type="component" value="Unassembled WGS sequence"/>
</dbReference>
<comment type="caution">
    <text evidence="14">The sequence shown here is derived from an EMBL/GenBank/DDBJ whole genome shotgun (WGS) entry which is preliminary data.</text>
</comment>
<dbReference type="Gene3D" id="3.40.140.10">
    <property type="entry name" value="Cytidine Deaminase, domain 2"/>
    <property type="match status" value="1"/>
</dbReference>
<dbReference type="PANTHER" id="PTHR11644">
    <property type="entry name" value="CYTIDINE DEAMINASE"/>
    <property type="match status" value="1"/>
</dbReference>